<reference evidence="5" key="1">
    <citation type="submission" date="2022-10" db="EMBL/GenBank/DDBJ databases">
        <title>Tapping the CABI collections for fungal endophytes: first genome assemblies for Collariella, Neodidymelliopsis, Ascochyta clinopodiicola, Didymella pomorum, Didymosphaeria variabile, Neocosmospora piperis and Neocucurbitaria cava.</title>
        <authorList>
            <person name="Hill R."/>
        </authorList>
    </citation>
    <scope>NUCLEOTIDE SEQUENCE</scope>
    <source>
        <strain evidence="5">IMI 360193</strain>
    </source>
</reference>
<feature type="region of interest" description="Disordered" evidence="2">
    <location>
        <begin position="188"/>
        <end position="210"/>
    </location>
</feature>
<dbReference type="AlphaFoldDB" id="A0A9W9C5A2"/>
<accession>A0A9W9C5A2</accession>
<feature type="compositionally biased region" description="Low complexity" evidence="2">
    <location>
        <begin position="192"/>
        <end position="210"/>
    </location>
</feature>
<evidence type="ECO:0000256" key="1">
    <source>
        <dbReference type="ARBA" id="ARBA00022729"/>
    </source>
</evidence>
<evidence type="ECO:0000259" key="4">
    <source>
        <dbReference type="Pfam" id="PF10342"/>
    </source>
</evidence>
<dbReference type="EMBL" id="JAPEUV010000003">
    <property type="protein sequence ID" value="KAJ4343173.1"/>
    <property type="molecule type" value="Genomic_DNA"/>
</dbReference>
<dbReference type="Pfam" id="PF10342">
    <property type="entry name" value="Kre9_KNH"/>
    <property type="match status" value="1"/>
</dbReference>
<evidence type="ECO:0000313" key="6">
    <source>
        <dbReference type="Proteomes" id="UP001140562"/>
    </source>
</evidence>
<name>A0A9W9C5A2_9PLEO</name>
<dbReference type="InterPro" id="IPR018466">
    <property type="entry name" value="Kre9/Knh1-like_N"/>
</dbReference>
<evidence type="ECO:0000313" key="5">
    <source>
        <dbReference type="EMBL" id="KAJ4343173.1"/>
    </source>
</evidence>
<feature type="chain" id="PRO_5040862073" description="Yeast cell wall synthesis Kre9/Knh1-like N-terminal domain-containing protein" evidence="3">
    <location>
        <begin position="20"/>
        <end position="239"/>
    </location>
</feature>
<protein>
    <recommendedName>
        <fullName evidence="4">Yeast cell wall synthesis Kre9/Knh1-like N-terminal domain-containing protein</fullName>
    </recommendedName>
</protein>
<dbReference type="PANTHER" id="PTHR40633">
    <property type="entry name" value="MATRIX PROTEIN, PUTATIVE (AFU_ORTHOLOGUE AFUA_8G05410)-RELATED"/>
    <property type="match status" value="1"/>
</dbReference>
<dbReference type="OrthoDB" id="5589325at2759"/>
<feature type="domain" description="Yeast cell wall synthesis Kre9/Knh1-like N-terminal" evidence="4">
    <location>
        <begin position="28"/>
        <end position="107"/>
    </location>
</feature>
<keyword evidence="1 3" id="KW-0732">Signal</keyword>
<keyword evidence="6" id="KW-1185">Reference proteome</keyword>
<organism evidence="5 6">
    <name type="scientific">Didymella glomerata</name>
    <dbReference type="NCBI Taxonomy" id="749621"/>
    <lineage>
        <taxon>Eukaryota</taxon>
        <taxon>Fungi</taxon>
        <taxon>Dikarya</taxon>
        <taxon>Ascomycota</taxon>
        <taxon>Pezizomycotina</taxon>
        <taxon>Dothideomycetes</taxon>
        <taxon>Pleosporomycetidae</taxon>
        <taxon>Pleosporales</taxon>
        <taxon>Pleosporineae</taxon>
        <taxon>Didymellaceae</taxon>
        <taxon>Didymella</taxon>
    </lineage>
</organism>
<dbReference type="PANTHER" id="PTHR40633:SF1">
    <property type="entry name" value="GPI ANCHORED SERINE-THREONINE RICH PROTEIN (AFU_ORTHOLOGUE AFUA_1G03630)"/>
    <property type="match status" value="1"/>
</dbReference>
<evidence type="ECO:0000256" key="2">
    <source>
        <dbReference type="SAM" id="MobiDB-lite"/>
    </source>
</evidence>
<comment type="caution">
    <text evidence="5">The sequence shown here is derived from an EMBL/GenBank/DDBJ whole genome shotgun (WGS) entry which is preliminary data.</text>
</comment>
<evidence type="ECO:0000256" key="3">
    <source>
        <dbReference type="SAM" id="SignalP"/>
    </source>
</evidence>
<sequence length="239" mass="23134">MRFFQMVASSAAFIAAALALEINQYPSTGVQAGQTYQVTYSPADNTPTTFILRKGVSTNLATLATITSTATGGSFSWTVPKDLADGSDYALEIRRGDEMNYSGQFGLTGGSAVASSSAAASASASSASAYSVSSVIASKASSASSAASASAASASASVSSMMSSMISSAASATGTGAVTASHNGTVSSATLSRSATGSRATGSATGSASIPESTGAASSLSSAPLALLLGAAGAFAFLN</sequence>
<dbReference type="InterPro" id="IPR052982">
    <property type="entry name" value="SRP1/TIP1-like"/>
</dbReference>
<gene>
    <name evidence="5" type="ORF">N0V87_000395</name>
</gene>
<feature type="signal peptide" evidence="3">
    <location>
        <begin position="1"/>
        <end position="19"/>
    </location>
</feature>
<proteinExistence type="predicted"/>
<dbReference type="Proteomes" id="UP001140562">
    <property type="component" value="Unassembled WGS sequence"/>
</dbReference>